<evidence type="ECO:0000313" key="3">
    <source>
        <dbReference type="EMBL" id="MCZ8512077.1"/>
    </source>
</evidence>
<sequence length="242" mass="26015">MNKPLKWICIVLVLALLAGCGDAGNYIKQNYSLVDVTGQGKSMAKVYQVEGKDVPSVAKELAAQEKPKETSKESTDRMFLVYDNKVINVQKDPNHESSTLVEIDTIQYAKENYDSSFLQGYITASLLQSLFGGGWFNSHRGGGYDYRGYTSSPRYDDYGKYQTAPKTPGGSTAAPPSQQAPSTSDRSGSFTKPGTSTTPPSSDSSGSIRRGDGSTPTYKPPSTSGGSSKPSTTPRSGSFKRK</sequence>
<dbReference type="PROSITE" id="PS51257">
    <property type="entry name" value="PROKAR_LIPOPROTEIN"/>
    <property type="match status" value="1"/>
</dbReference>
<evidence type="ECO:0000256" key="2">
    <source>
        <dbReference type="SAM" id="SignalP"/>
    </source>
</evidence>
<proteinExistence type="predicted"/>
<dbReference type="InterPro" id="IPR025341">
    <property type="entry name" value="DUF4247"/>
</dbReference>
<dbReference type="Proteomes" id="UP001527882">
    <property type="component" value="Unassembled WGS sequence"/>
</dbReference>
<name>A0ABT4Q5L1_9BACL</name>
<gene>
    <name evidence="3" type="ORF">O9H85_06480</name>
</gene>
<reference evidence="3 4" key="1">
    <citation type="submission" date="2022-12" db="EMBL/GenBank/DDBJ databases">
        <title>Draft genome sequence of Paenibacillus sp. dW9.</title>
        <authorList>
            <person name="Choi E.-W."/>
            <person name="Kim D.-U."/>
        </authorList>
    </citation>
    <scope>NUCLEOTIDE SEQUENCE [LARGE SCALE GENOMIC DNA]</scope>
    <source>
        <strain evidence="4">dW9</strain>
    </source>
</reference>
<organism evidence="3 4">
    <name type="scientific">Paenibacillus gyeongsangnamensis</name>
    <dbReference type="NCBI Taxonomy" id="3388067"/>
    <lineage>
        <taxon>Bacteria</taxon>
        <taxon>Bacillati</taxon>
        <taxon>Bacillota</taxon>
        <taxon>Bacilli</taxon>
        <taxon>Bacillales</taxon>
        <taxon>Paenibacillaceae</taxon>
        <taxon>Paenibacillus</taxon>
    </lineage>
</organism>
<feature type="signal peptide" evidence="2">
    <location>
        <begin position="1"/>
        <end position="23"/>
    </location>
</feature>
<dbReference type="RefSeq" id="WP_269880463.1">
    <property type="nucleotide sequence ID" value="NZ_JAQAGZ010000003.1"/>
</dbReference>
<protein>
    <submittedName>
        <fullName evidence="3">DUF4247 domain-containing protein</fullName>
    </submittedName>
</protein>
<accession>A0ABT4Q5L1</accession>
<comment type="caution">
    <text evidence="3">The sequence shown here is derived from an EMBL/GenBank/DDBJ whole genome shotgun (WGS) entry which is preliminary data.</text>
</comment>
<feature type="region of interest" description="Disordered" evidence="1">
    <location>
        <begin position="157"/>
        <end position="242"/>
    </location>
</feature>
<keyword evidence="4" id="KW-1185">Reference proteome</keyword>
<evidence type="ECO:0000313" key="4">
    <source>
        <dbReference type="Proteomes" id="UP001527882"/>
    </source>
</evidence>
<evidence type="ECO:0000256" key="1">
    <source>
        <dbReference type="SAM" id="MobiDB-lite"/>
    </source>
</evidence>
<feature type="chain" id="PRO_5045092907" evidence="2">
    <location>
        <begin position="24"/>
        <end position="242"/>
    </location>
</feature>
<keyword evidence="2" id="KW-0732">Signal</keyword>
<dbReference type="Pfam" id="PF14042">
    <property type="entry name" value="DUF4247"/>
    <property type="match status" value="1"/>
</dbReference>
<feature type="compositionally biased region" description="Polar residues" evidence="1">
    <location>
        <begin position="174"/>
        <end position="186"/>
    </location>
</feature>
<feature type="compositionally biased region" description="Low complexity" evidence="1">
    <location>
        <begin position="187"/>
        <end position="242"/>
    </location>
</feature>
<dbReference type="EMBL" id="JAQAGZ010000003">
    <property type="protein sequence ID" value="MCZ8512077.1"/>
    <property type="molecule type" value="Genomic_DNA"/>
</dbReference>